<organism evidence="9 10">
    <name type="scientific">Diacronema lutheri</name>
    <name type="common">Unicellular marine alga</name>
    <name type="synonym">Monochrysis lutheri</name>
    <dbReference type="NCBI Taxonomy" id="2081491"/>
    <lineage>
        <taxon>Eukaryota</taxon>
        <taxon>Haptista</taxon>
        <taxon>Haptophyta</taxon>
        <taxon>Pavlovophyceae</taxon>
        <taxon>Pavlovales</taxon>
        <taxon>Pavlovaceae</taxon>
        <taxon>Diacronema</taxon>
    </lineage>
</organism>
<protein>
    <recommendedName>
        <fullName evidence="8">MTHFR SAM-binding regulatory domain-containing protein</fullName>
    </recommendedName>
</protein>
<dbReference type="GO" id="GO:0004489">
    <property type="term" value="F:methylenetetrahydrofolate reductase [NAD(P)H] activity"/>
    <property type="evidence" value="ECO:0007669"/>
    <property type="project" value="InterPro"/>
</dbReference>
<dbReference type="UniPathway" id="UPA00193"/>
<keyword evidence="10" id="KW-1185">Reference proteome</keyword>
<dbReference type="GO" id="GO:0005829">
    <property type="term" value="C:cytosol"/>
    <property type="evidence" value="ECO:0007669"/>
    <property type="project" value="TreeGrafter"/>
</dbReference>
<proteinExistence type="inferred from homology"/>
<comment type="caution">
    <text evidence="9">The sequence shown here is derived from an EMBL/GenBank/DDBJ whole genome shotgun (WGS) entry which is preliminary data.</text>
</comment>
<evidence type="ECO:0000256" key="5">
    <source>
        <dbReference type="ARBA" id="ARBA00022827"/>
    </source>
</evidence>
<evidence type="ECO:0000256" key="7">
    <source>
        <dbReference type="SAM" id="MobiDB-lite"/>
    </source>
</evidence>
<dbReference type="Pfam" id="PF02219">
    <property type="entry name" value="MTHFR"/>
    <property type="match status" value="1"/>
</dbReference>
<comment type="cofactor">
    <cofactor evidence="1">
        <name>FAD</name>
        <dbReference type="ChEBI" id="CHEBI:57692"/>
    </cofactor>
</comment>
<sequence>MGLAPEPSARIADLARAHQAEKRRFFSLEFFPPRTEAGVLNLQERIVRMAQQGPAFVDITWTAGGKSGALSLGLARFCREAGLTAQMHLSAAGMDEAGVRAALDAARAAGIVNVLALRGDVPAAVEAATDGVRAAPGSGALTFPHAVDLVRFIRAHYGDAFCVGVAGYPEGHVDGESYEADLAHLAEKVAAGGEYILTQHFFNVRRFSQFLDDCKRIGINVPVIPGVMPIHNYESFARIVRFCRTDVPASISAALEPIRNDDEAVKRYGTVLASEMASALFELGCGGVHFYTLNLEQIVTQVLLMHGFARQPARRLVPWQHARTADSALAPTVALRGGGGEGGGGNGGGDGGGDGGGGGGREQRAARDESVRPIFWANRPQSYLSRTAHWDEYPNGRWGDRRSPAFGELSSHHTTKLHTLKASERRAAWGHRLESAADVCATFVRYVRGQIPMLPWCELALANESSRIADKLALINARGMLTINSQPAVNGAPSHDPDVGWGGAGGIVYQKAYCEMFVSPLTLDAIARHMGRHPTLSFQAVNARGECVHNLAKNERGGMAPTVTAVTWGVFPGKEIQQPTVVDSEAFVEWKDEAFELWVSQWASLYEPGSRSRAVLNRIHDEWFLLNVVDHDFQRGDLFCVFTEVAEGLGPAGAADLAP</sequence>
<dbReference type="GO" id="GO:0071949">
    <property type="term" value="F:FAD binding"/>
    <property type="evidence" value="ECO:0007669"/>
    <property type="project" value="TreeGrafter"/>
</dbReference>
<evidence type="ECO:0000259" key="8">
    <source>
        <dbReference type="Pfam" id="PF21895"/>
    </source>
</evidence>
<evidence type="ECO:0000256" key="6">
    <source>
        <dbReference type="ARBA" id="ARBA00023002"/>
    </source>
</evidence>
<accession>A0A8J5XN54</accession>
<feature type="domain" description="MTHFR SAM-binding regulatory" evidence="8">
    <location>
        <begin position="366"/>
        <end position="637"/>
    </location>
</feature>
<evidence type="ECO:0000313" key="9">
    <source>
        <dbReference type="EMBL" id="KAG8464942.1"/>
    </source>
</evidence>
<comment type="pathway">
    <text evidence="2">One-carbon metabolism; tetrahydrofolate interconversion.</text>
</comment>
<dbReference type="InterPro" id="IPR003171">
    <property type="entry name" value="Mehydrof_redctse-like"/>
</dbReference>
<comment type="similarity">
    <text evidence="3">Belongs to the methylenetetrahydrofolate reductase family.</text>
</comment>
<dbReference type="InterPro" id="IPR053806">
    <property type="entry name" value="MTHFR_C"/>
</dbReference>
<dbReference type="Gene3D" id="3.20.20.220">
    <property type="match status" value="1"/>
</dbReference>
<feature type="compositionally biased region" description="Basic and acidic residues" evidence="7">
    <location>
        <begin position="361"/>
        <end position="371"/>
    </location>
</feature>
<dbReference type="GO" id="GO:0035999">
    <property type="term" value="P:tetrahydrofolate interconversion"/>
    <property type="evidence" value="ECO:0007669"/>
    <property type="project" value="UniProtKB-UniPathway"/>
</dbReference>
<dbReference type="CDD" id="cd00537">
    <property type="entry name" value="MTHFR"/>
    <property type="match status" value="1"/>
</dbReference>
<evidence type="ECO:0000256" key="3">
    <source>
        <dbReference type="ARBA" id="ARBA00006743"/>
    </source>
</evidence>
<dbReference type="Pfam" id="PF21895">
    <property type="entry name" value="MTHFR_C"/>
    <property type="match status" value="1"/>
</dbReference>
<dbReference type="PANTHER" id="PTHR45754">
    <property type="entry name" value="METHYLENETETRAHYDROFOLATE REDUCTASE"/>
    <property type="match status" value="1"/>
</dbReference>
<keyword evidence="4" id="KW-0285">Flavoprotein</keyword>
<dbReference type="EMBL" id="JAGTXO010000011">
    <property type="protein sequence ID" value="KAG8464942.1"/>
    <property type="molecule type" value="Genomic_DNA"/>
</dbReference>
<dbReference type="GO" id="GO:0009086">
    <property type="term" value="P:methionine biosynthetic process"/>
    <property type="evidence" value="ECO:0007669"/>
    <property type="project" value="TreeGrafter"/>
</dbReference>
<feature type="region of interest" description="Disordered" evidence="7">
    <location>
        <begin position="333"/>
        <end position="371"/>
    </location>
</feature>
<evidence type="ECO:0000256" key="4">
    <source>
        <dbReference type="ARBA" id="ARBA00022630"/>
    </source>
</evidence>
<gene>
    <name evidence="9" type="ORF">KFE25_012305</name>
</gene>
<keyword evidence="6" id="KW-0560">Oxidoreductase</keyword>
<evidence type="ECO:0000256" key="1">
    <source>
        <dbReference type="ARBA" id="ARBA00001974"/>
    </source>
</evidence>
<dbReference type="InterPro" id="IPR029041">
    <property type="entry name" value="FAD-linked_oxidoreductase-like"/>
</dbReference>
<dbReference type="Proteomes" id="UP000751190">
    <property type="component" value="Unassembled WGS sequence"/>
</dbReference>
<dbReference type="OrthoDB" id="16284at2759"/>
<keyword evidence="5" id="KW-0274">FAD</keyword>
<evidence type="ECO:0000313" key="10">
    <source>
        <dbReference type="Proteomes" id="UP000751190"/>
    </source>
</evidence>
<dbReference type="AlphaFoldDB" id="A0A8J5XN54"/>
<dbReference type="OMA" id="AWKEEFY"/>
<name>A0A8J5XN54_DIALT</name>
<reference evidence="9" key="1">
    <citation type="submission" date="2021-05" db="EMBL/GenBank/DDBJ databases">
        <title>The genome of the haptophyte Pavlova lutheri (Diacronema luteri, Pavlovales) - a model for lipid biosynthesis in eukaryotic algae.</title>
        <authorList>
            <person name="Hulatt C.J."/>
            <person name="Posewitz M.C."/>
        </authorList>
    </citation>
    <scope>NUCLEOTIDE SEQUENCE</scope>
    <source>
        <strain evidence="9">NIVA-4/92</strain>
    </source>
</reference>
<feature type="compositionally biased region" description="Gly residues" evidence="7">
    <location>
        <begin position="336"/>
        <end position="360"/>
    </location>
</feature>
<evidence type="ECO:0000256" key="2">
    <source>
        <dbReference type="ARBA" id="ARBA00004777"/>
    </source>
</evidence>
<dbReference type="PANTHER" id="PTHR45754:SF3">
    <property type="entry name" value="METHYLENETETRAHYDROFOLATE REDUCTASE (NADPH)"/>
    <property type="match status" value="1"/>
</dbReference>
<dbReference type="SUPFAM" id="SSF51730">
    <property type="entry name" value="FAD-linked oxidoreductase"/>
    <property type="match status" value="1"/>
</dbReference>